<organism evidence="1">
    <name type="scientific">hydrothermal vent metagenome</name>
    <dbReference type="NCBI Taxonomy" id="652676"/>
    <lineage>
        <taxon>unclassified sequences</taxon>
        <taxon>metagenomes</taxon>
        <taxon>ecological metagenomes</taxon>
    </lineage>
</organism>
<proteinExistence type="predicted"/>
<dbReference type="AlphaFoldDB" id="A0A3B0RTU2"/>
<name>A0A3B0RTU2_9ZZZZ</name>
<evidence type="ECO:0008006" key="2">
    <source>
        <dbReference type="Google" id="ProtNLM"/>
    </source>
</evidence>
<dbReference type="Gene3D" id="2.60.40.1190">
    <property type="match status" value="1"/>
</dbReference>
<sequence length="184" mass="20973">MRLTLQCHPDTPTAVVSSVAAKLEISTAGKMVLDYKVCGELENVKFLEQSTPKRMDCLWQHSCFEAFISRENSDSYFEFNFSPSTEWAAYKFGSYRKGMAELDMPSDPVISMTSDRERFSLNVQLNLTEIRVVEPGDKIMVGLSTIIEEQNGYKSLWALQHPSGNPDFHNRECFAQELKVADWL</sequence>
<dbReference type="CDD" id="cd09627">
    <property type="entry name" value="DOMON_murB_like"/>
    <property type="match status" value="1"/>
</dbReference>
<protein>
    <recommendedName>
        <fullName evidence="2">DOMON-like domain-containing protein</fullName>
    </recommendedName>
</protein>
<dbReference type="EMBL" id="UOEF01000131">
    <property type="protein sequence ID" value="VAV91808.1"/>
    <property type="molecule type" value="Genomic_DNA"/>
</dbReference>
<gene>
    <name evidence="1" type="ORF">MNBD_ALPHA04-1115</name>
</gene>
<accession>A0A3B0RTU2</accession>
<evidence type="ECO:0000313" key="1">
    <source>
        <dbReference type="EMBL" id="VAV91808.1"/>
    </source>
</evidence>
<reference evidence="1" key="1">
    <citation type="submission" date="2018-06" db="EMBL/GenBank/DDBJ databases">
        <authorList>
            <person name="Zhirakovskaya E."/>
        </authorList>
    </citation>
    <scope>NUCLEOTIDE SEQUENCE</scope>
</reference>